<gene>
    <name evidence="11" type="primary">LOC103492878</name>
</gene>
<dbReference type="InterPro" id="IPR008942">
    <property type="entry name" value="ENTH_VHS"/>
</dbReference>
<feature type="region of interest" description="Disordered" evidence="6">
    <location>
        <begin position="194"/>
        <end position="244"/>
    </location>
</feature>
<feature type="compositionally biased region" description="Low complexity" evidence="6">
    <location>
        <begin position="229"/>
        <end position="239"/>
    </location>
</feature>
<dbReference type="KEGG" id="cmo:103492878"/>
<dbReference type="InterPro" id="IPR029759">
    <property type="entry name" value="GPX_AS"/>
</dbReference>
<dbReference type="PROSITE" id="PS00763">
    <property type="entry name" value="GLUTATHIONE_PEROXID_2"/>
    <property type="match status" value="1"/>
</dbReference>
<feature type="compositionally biased region" description="Polar residues" evidence="6">
    <location>
        <begin position="1255"/>
        <end position="1265"/>
    </location>
</feature>
<feature type="region of interest" description="Disordered" evidence="6">
    <location>
        <begin position="1248"/>
        <end position="1270"/>
    </location>
</feature>
<evidence type="ECO:0000313" key="11">
    <source>
        <dbReference type="RefSeq" id="XP_008451646.1"/>
    </source>
</evidence>
<feature type="domain" description="Thioredoxin" evidence="8">
    <location>
        <begin position="1474"/>
        <end position="1636"/>
    </location>
</feature>
<feature type="domain" description="CID" evidence="9">
    <location>
        <begin position="865"/>
        <end position="1006"/>
    </location>
</feature>
<dbReference type="RefSeq" id="XP_008451646.1">
    <property type="nucleotide sequence ID" value="XM_008453424.3"/>
</dbReference>
<dbReference type="InterPro" id="IPR029760">
    <property type="entry name" value="GPX_CS"/>
</dbReference>
<dbReference type="InterPro" id="IPR013766">
    <property type="entry name" value="Thioredoxin_domain"/>
</dbReference>
<dbReference type="InterPro" id="IPR000313">
    <property type="entry name" value="PWWP_dom"/>
</dbReference>
<evidence type="ECO:0000256" key="5">
    <source>
        <dbReference type="RuleBase" id="RU000499"/>
    </source>
</evidence>
<evidence type="ECO:0000259" key="9">
    <source>
        <dbReference type="PROSITE" id="PS51391"/>
    </source>
</evidence>
<keyword evidence="4 5" id="KW-0560">Oxidoreductase</keyword>
<feature type="compositionally biased region" description="Basic and acidic residues" evidence="6">
    <location>
        <begin position="433"/>
        <end position="446"/>
    </location>
</feature>
<feature type="region of interest" description="Disordered" evidence="6">
    <location>
        <begin position="427"/>
        <end position="447"/>
    </location>
</feature>
<dbReference type="Gene3D" id="1.25.40.90">
    <property type="match status" value="1"/>
</dbReference>
<dbReference type="SMART" id="SM00582">
    <property type="entry name" value="RPR"/>
    <property type="match status" value="1"/>
</dbReference>
<feature type="compositionally biased region" description="Low complexity" evidence="6">
    <location>
        <begin position="153"/>
        <end position="165"/>
    </location>
</feature>
<dbReference type="Pfam" id="PF00255">
    <property type="entry name" value="GSHPx"/>
    <property type="match status" value="1"/>
</dbReference>
<dbReference type="Gene3D" id="2.30.30.140">
    <property type="match status" value="1"/>
</dbReference>
<accession>A0A1S3BT48</accession>
<dbReference type="PROSITE" id="PS50812">
    <property type="entry name" value="PWWP"/>
    <property type="match status" value="1"/>
</dbReference>
<sequence>MAPSRRKGAGKAAIAAASRRQWKVGDLVLAKVKGFPAWPATVSEPEKWGYSTDWKKVLVYFFGTQQIAFCNPADVEAFTEEKKQSLLVKRQGKGADFVRAVQEIIDCHEKLKECDNNDEIISSDDLARVNGGSVVDSSANVGSKDETEAPVANNDNLQSNNSLSSRDTSEPALPLKFVLAGAQGNSLLDNMARRDQSTDADASEQPFPACTSSRKRSGGTRLKSSVTKRNVSVQRSRSSSRMESRRLQHLAIPFSSGDIVANNIPEVLLRRNKRNRKSPDGSDCDDATSEALISNVSIEDNASEIVTADSDTYSLNECSTIDSGCKFEHSETAVECLERDVEFGKGLDLHIKAVVIKKKRKPMRKRVINDASEDNGGAQDKEEILEAVVDNSNQCLQNGCENKTERCSKENGDEHLPLVKRARVRMSEVSSSEDCKRHSDTEEQNQKKAVPFNLSGKVSCYSNSADGSNDRVLDTANGVPNYTSPSKVCTQFSANWSQLCNYKKDQSFCCSVDGESVLPPSKRLHRALEAMSANVAEEDQAAAETAVSTRTSTNGCPISSTCSSSHVQIEIKDGNCLGLQGRTFHDDPSELKDERFSTNVNQTITEENGKTPLIVDFDHQADQNSQNQQHDFKDDVILEGGGKHIVVADHIDSQLGCHSDRTVVHMNSVKKESPRELADIRSICGEMDQLLPLEGKSNTDIAGPLIVVSANPDKDLECSENSRMDCELVAGSHDIGKLSHQNGSDEVKGCADDIMIAKSPKPAVAENCEENILDVKEVNGRSPFSVEHIIQKDVSEVRCSLSVAGTDDSLTMDSVDPVSISDRRSLLQNNISFSPNFHKKSLGTLLEEVKLESPVSLKLKPKDVEARAALSSFEAMLGNLTRTKDSIGRATRVAIECAKFGFGPKVVEVLTRTLDTESSLHKKLDLFFLIDSITQSSQNLKGNVADIYPPAIQLVLSRLLAAVAPPGSNAQENRKQCIKVLRLWSQRGVLPEPIVRHHMRELESLSGSSSVGAYSRRSSRTERSLDDPLREMEGMLVDEYGSNSSFQIPGFSMPRMLKDEDEGSDSDGGSFEAVTPEHTSQACEEFESVPVMEKRRHILEDVDGELEMEDVAPPCEVEISSSNSVVVNAIEAVDNKFEQHFPPPMAPPLPQDVPPSCPPLPSSPPPQPPPLPPSFSRSDSCVSDFELDRSFRETNSVQDNLMQPVAQSSNASGTTQRTADTVHYPASSNASGITQRTSDAGQYPASERRDLQMQMPESTSRSYSNMPGRVLNNGQRDDSTALHNKGYPLRPPHPPPPQDHFTYVHGDHRMKPRWEDPPASYSSRFRYADDPDGECFYNDHERMRHYSYEPHDNWRVPRPFYGSRYHDRGRTSYGPVSCGGTPCEPTSHSQRWRFPSRDMNSRNSMPYRQPYEGPVRVSNRGRNDFLAYSLRRWHGSTKVQTVSESMCANSVHRTPIFFFLLLLQNLKGMGASQSVSEKSIHEFTVKDFRGKDVNLNVYKGKVLLVVNVASKCGFTDSNYTQLTELYNRYKDQDFEILAFPCNQFLKQEPGTSEDAQEFACTRYKAEYPIFQKVRVNGPDTVPVYKFLKATSNGFLGSRIKWNFTKFLVDKEGVVINRYGPTTNPLAIEVDVKKALGIASVPADL</sequence>
<dbReference type="GO" id="GO:0006397">
    <property type="term" value="P:mRNA processing"/>
    <property type="evidence" value="ECO:0007669"/>
    <property type="project" value="UniProtKB-KW"/>
</dbReference>
<dbReference type="PANTHER" id="PTHR12550">
    <property type="entry name" value="HEPATOMA-DERIVED GROWTH FACTOR-RELATED"/>
    <property type="match status" value="1"/>
</dbReference>
<dbReference type="Pfam" id="PF00855">
    <property type="entry name" value="PWWP"/>
    <property type="match status" value="1"/>
</dbReference>
<feature type="region of interest" description="Disordered" evidence="6">
    <location>
        <begin position="1006"/>
        <end position="1025"/>
    </location>
</feature>
<feature type="domain" description="PWWP" evidence="7">
    <location>
        <begin position="24"/>
        <end position="81"/>
    </location>
</feature>
<dbReference type="PROSITE" id="PS51391">
    <property type="entry name" value="CID"/>
    <property type="match status" value="1"/>
</dbReference>
<protein>
    <recommendedName>
        <fullName evidence="5">Glutathione peroxidase</fullName>
    </recommendedName>
</protein>
<dbReference type="InterPro" id="IPR036249">
    <property type="entry name" value="Thioredoxin-like_sf"/>
</dbReference>
<evidence type="ECO:0000256" key="1">
    <source>
        <dbReference type="ARBA" id="ARBA00006926"/>
    </source>
</evidence>
<dbReference type="OrthoDB" id="62853at2759"/>
<dbReference type="GO" id="GO:0004601">
    <property type="term" value="F:peroxidase activity"/>
    <property type="evidence" value="ECO:0007669"/>
    <property type="project" value="UniProtKB-KW"/>
</dbReference>
<dbReference type="FunCoup" id="A0A1S3BT48">
    <property type="interactions" value="1622"/>
</dbReference>
<evidence type="ECO:0000256" key="4">
    <source>
        <dbReference type="ARBA" id="ARBA00023002"/>
    </source>
</evidence>
<feature type="compositionally biased region" description="Pro residues" evidence="6">
    <location>
        <begin position="1141"/>
        <end position="1173"/>
    </location>
</feature>
<dbReference type="PROSITE" id="PS51355">
    <property type="entry name" value="GLUTATHIONE_PEROXID_3"/>
    <property type="match status" value="1"/>
</dbReference>
<dbReference type="InterPro" id="IPR000889">
    <property type="entry name" value="Glutathione_peroxidase"/>
</dbReference>
<feature type="region of interest" description="Disordered" evidence="6">
    <location>
        <begin position="134"/>
        <end position="169"/>
    </location>
</feature>
<dbReference type="PROSITE" id="PS51352">
    <property type="entry name" value="THIOREDOXIN_2"/>
    <property type="match status" value="1"/>
</dbReference>
<dbReference type="InParanoid" id="A0A1S3BT48"/>
<reference evidence="10" key="1">
    <citation type="submission" date="2025-05" db="UniProtKB">
        <authorList>
            <consortium name="RefSeq"/>
        </authorList>
    </citation>
    <scope>NUCLEOTIDE SEQUENCE [LARGE SCALE GENOMIC DNA]</scope>
</reference>
<proteinExistence type="inferred from homology"/>
<comment type="similarity">
    <text evidence="1 5">Belongs to the glutathione peroxidase family.</text>
</comment>
<dbReference type="SMR" id="A0A1S3BT48"/>
<reference evidence="11" key="2">
    <citation type="submission" date="2025-08" db="UniProtKB">
        <authorList>
            <consortium name="RefSeq"/>
        </authorList>
    </citation>
    <scope>IDENTIFICATION</scope>
    <source>
        <tissue evidence="11">Stem</tissue>
    </source>
</reference>
<keyword evidence="10" id="KW-1185">Reference proteome</keyword>
<evidence type="ECO:0000259" key="8">
    <source>
        <dbReference type="PROSITE" id="PS51352"/>
    </source>
</evidence>
<evidence type="ECO:0000256" key="3">
    <source>
        <dbReference type="ARBA" id="ARBA00022664"/>
    </source>
</evidence>
<dbReference type="GO" id="GO:0005634">
    <property type="term" value="C:nucleus"/>
    <property type="evidence" value="ECO:0007669"/>
    <property type="project" value="UniProtKB-ARBA"/>
</dbReference>
<feature type="region of interest" description="Disordered" evidence="6">
    <location>
        <begin position="1138"/>
        <end position="1181"/>
    </location>
</feature>
<dbReference type="GeneID" id="103492878"/>
<feature type="compositionally biased region" description="Low complexity" evidence="6">
    <location>
        <begin position="1006"/>
        <end position="1016"/>
    </location>
</feature>
<evidence type="ECO:0000313" key="10">
    <source>
        <dbReference type="Proteomes" id="UP001652600"/>
    </source>
</evidence>
<keyword evidence="2 5" id="KW-0575">Peroxidase</keyword>
<keyword evidence="3" id="KW-0507">mRNA processing</keyword>
<dbReference type="CDD" id="cd00340">
    <property type="entry name" value="GSH_Peroxidase"/>
    <property type="match status" value="1"/>
</dbReference>
<dbReference type="InterPro" id="IPR006569">
    <property type="entry name" value="CID_dom"/>
</dbReference>
<dbReference type="FunFam" id="3.40.30.10:FF:000025">
    <property type="entry name" value="Glutathione peroxidase"/>
    <property type="match status" value="1"/>
</dbReference>
<organism evidence="10 11">
    <name type="scientific">Cucumis melo</name>
    <name type="common">Muskmelon</name>
    <dbReference type="NCBI Taxonomy" id="3656"/>
    <lineage>
        <taxon>Eukaryota</taxon>
        <taxon>Viridiplantae</taxon>
        <taxon>Streptophyta</taxon>
        <taxon>Embryophyta</taxon>
        <taxon>Tracheophyta</taxon>
        <taxon>Spermatophyta</taxon>
        <taxon>Magnoliopsida</taxon>
        <taxon>eudicotyledons</taxon>
        <taxon>Gunneridae</taxon>
        <taxon>Pentapetalae</taxon>
        <taxon>rosids</taxon>
        <taxon>fabids</taxon>
        <taxon>Cucurbitales</taxon>
        <taxon>Cucurbitaceae</taxon>
        <taxon>Benincaseae</taxon>
        <taxon>Cucumis</taxon>
    </lineage>
</organism>
<dbReference type="eggNOG" id="KOG1651">
    <property type="taxonomic scope" value="Eukaryota"/>
</dbReference>
<name>A0A1S3BT48_CUCME</name>
<feature type="region of interest" description="Disordered" evidence="6">
    <location>
        <begin position="1058"/>
        <end position="1083"/>
    </location>
</feature>
<dbReference type="PROSITE" id="PS00460">
    <property type="entry name" value="GLUTATHIONE_PEROXID_1"/>
    <property type="match status" value="1"/>
</dbReference>
<dbReference type="SUPFAM" id="SSF52833">
    <property type="entry name" value="Thioredoxin-like"/>
    <property type="match status" value="1"/>
</dbReference>
<dbReference type="SUPFAM" id="SSF63748">
    <property type="entry name" value="Tudor/PWWP/MBT"/>
    <property type="match status" value="1"/>
</dbReference>
<dbReference type="SMART" id="SM00293">
    <property type="entry name" value="PWWP"/>
    <property type="match status" value="1"/>
</dbReference>
<dbReference type="Gene3D" id="3.40.30.10">
    <property type="entry name" value="Glutaredoxin"/>
    <property type="match status" value="1"/>
</dbReference>
<dbReference type="Pfam" id="PF04818">
    <property type="entry name" value="CID"/>
    <property type="match status" value="1"/>
</dbReference>
<dbReference type="PANTHER" id="PTHR12550:SF49">
    <property type="entry name" value="PROTEIN HUA2-LIKE 2-RELATED"/>
    <property type="match status" value="1"/>
</dbReference>
<dbReference type="PRINTS" id="PR01011">
    <property type="entry name" value="GLUTPROXDASE"/>
</dbReference>
<dbReference type="Proteomes" id="UP001652600">
    <property type="component" value="Chromosome 1"/>
</dbReference>
<dbReference type="eggNOG" id="KOG1904">
    <property type="taxonomic scope" value="Eukaryota"/>
</dbReference>
<evidence type="ECO:0000259" key="7">
    <source>
        <dbReference type="PROSITE" id="PS50812"/>
    </source>
</evidence>
<feature type="region of interest" description="Disordered" evidence="6">
    <location>
        <begin position="1376"/>
        <end position="1414"/>
    </location>
</feature>
<evidence type="ECO:0000256" key="2">
    <source>
        <dbReference type="ARBA" id="ARBA00022559"/>
    </source>
</evidence>
<feature type="region of interest" description="Disordered" evidence="6">
    <location>
        <begin position="1196"/>
        <end position="1218"/>
    </location>
</feature>
<dbReference type="GO" id="GO:0006979">
    <property type="term" value="P:response to oxidative stress"/>
    <property type="evidence" value="ECO:0007669"/>
    <property type="project" value="InterPro"/>
</dbReference>
<evidence type="ECO:0000256" key="6">
    <source>
        <dbReference type="SAM" id="MobiDB-lite"/>
    </source>
</evidence>